<proteinExistence type="predicted"/>
<dbReference type="Proteomes" id="UP000006055">
    <property type="component" value="Chromosome"/>
</dbReference>
<dbReference type="EMBL" id="CP003360">
    <property type="protein sequence ID" value="AFM23496.1"/>
    <property type="molecule type" value="Genomic_DNA"/>
</dbReference>
<dbReference type="KEGG" id="dti:Desti_0771"/>
<dbReference type="InterPro" id="IPR013656">
    <property type="entry name" value="PAS_4"/>
</dbReference>
<dbReference type="Gene3D" id="3.30.450.20">
    <property type="entry name" value="PAS domain"/>
    <property type="match status" value="1"/>
</dbReference>
<dbReference type="eggNOG" id="COG3829">
    <property type="taxonomic scope" value="Bacteria"/>
</dbReference>
<name>I4C1Q5_DESTA</name>
<accession>I4C1Q5</accession>
<protein>
    <submittedName>
        <fullName evidence="2">PAS domain-containing protein</fullName>
    </submittedName>
</protein>
<dbReference type="AlphaFoldDB" id="I4C1Q5"/>
<reference evidence="3" key="1">
    <citation type="submission" date="2012-06" db="EMBL/GenBank/DDBJ databases">
        <title>Complete sequence of chromosome of Desulfomonile tiedjei DSM 6799.</title>
        <authorList>
            <person name="Lucas S."/>
            <person name="Copeland A."/>
            <person name="Lapidus A."/>
            <person name="Glavina del Rio T."/>
            <person name="Dalin E."/>
            <person name="Tice H."/>
            <person name="Bruce D."/>
            <person name="Goodwin L."/>
            <person name="Pitluck S."/>
            <person name="Peters L."/>
            <person name="Ovchinnikova G."/>
            <person name="Zeytun A."/>
            <person name="Lu M."/>
            <person name="Kyrpides N."/>
            <person name="Mavromatis K."/>
            <person name="Ivanova N."/>
            <person name="Brettin T."/>
            <person name="Detter J.C."/>
            <person name="Han C."/>
            <person name="Larimer F."/>
            <person name="Land M."/>
            <person name="Hauser L."/>
            <person name="Markowitz V."/>
            <person name="Cheng J.-F."/>
            <person name="Hugenholtz P."/>
            <person name="Woyke T."/>
            <person name="Wu D."/>
            <person name="Spring S."/>
            <person name="Schroeder M."/>
            <person name="Brambilla E."/>
            <person name="Klenk H.-P."/>
            <person name="Eisen J.A."/>
        </authorList>
    </citation>
    <scope>NUCLEOTIDE SEQUENCE [LARGE SCALE GENOMIC DNA]</scope>
    <source>
        <strain evidence="3">ATCC 49306 / DSM 6799 / DCB-1</strain>
    </source>
</reference>
<feature type="domain" description="PAS fold-4" evidence="1">
    <location>
        <begin position="62"/>
        <end position="148"/>
    </location>
</feature>
<evidence type="ECO:0000259" key="1">
    <source>
        <dbReference type="Pfam" id="PF08448"/>
    </source>
</evidence>
<dbReference type="STRING" id="706587.Desti_0771"/>
<keyword evidence="3" id="KW-1185">Reference proteome</keyword>
<evidence type="ECO:0000313" key="3">
    <source>
        <dbReference type="Proteomes" id="UP000006055"/>
    </source>
</evidence>
<evidence type="ECO:0000313" key="2">
    <source>
        <dbReference type="EMBL" id="AFM23496.1"/>
    </source>
</evidence>
<dbReference type="Pfam" id="PF08448">
    <property type="entry name" value="PAS_4"/>
    <property type="match status" value="1"/>
</dbReference>
<dbReference type="HOGENOM" id="CLU_1624484_0_0_7"/>
<gene>
    <name evidence="2" type="ordered locus">Desti_0771</name>
</gene>
<dbReference type="InterPro" id="IPR035965">
    <property type="entry name" value="PAS-like_dom_sf"/>
</dbReference>
<dbReference type="SUPFAM" id="SSF55785">
    <property type="entry name" value="PYP-like sensor domain (PAS domain)"/>
    <property type="match status" value="1"/>
</dbReference>
<sequence length="163" mass="18113">MKQDEAMKLCKGAAKERSDDCSRTGGLTEGTIDLTGMFSEGVSESGSFDLTEFRLKTTVKLLEAFPIPTFLVNAESEIIFANQACRRIDPSHQIGKHFPDLFPDPKAKERAASLVKDVLSHRMPLVSEGVLGTAGHTFCGRMHLRSVRMQRQRFALVMIEEIV</sequence>
<dbReference type="RefSeq" id="WP_014808652.1">
    <property type="nucleotide sequence ID" value="NC_018025.1"/>
</dbReference>
<organism evidence="2 3">
    <name type="scientific">Desulfomonile tiedjei (strain ATCC 49306 / DSM 6799 / DCB-1)</name>
    <dbReference type="NCBI Taxonomy" id="706587"/>
    <lineage>
        <taxon>Bacteria</taxon>
        <taxon>Pseudomonadati</taxon>
        <taxon>Thermodesulfobacteriota</taxon>
        <taxon>Desulfomonilia</taxon>
        <taxon>Desulfomonilales</taxon>
        <taxon>Desulfomonilaceae</taxon>
        <taxon>Desulfomonile</taxon>
    </lineage>
</organism>